<evidence type="ECO:0000256" key="1">
    <source>
        <dbReference type="ARBA" id="ARBA00004123"/>
    </source>
</evidence>
<keyword evidence="7" id="KW-0539">Nucleus</keyword>
<reference evidence="11 12" key="1">
    <citation type="submission" date="2016-05" db="EMBL/GenBank/DDBJ databases">
        <title>Genome sequencing of Trichophyton violaceum CMCC(F)T3l isolated from hair.</title>
        <authorList>
            <person name="Zhan P."/>
            <person name="Tao Y."/>
            <person name="Liu W."/>
        </authorList>
    </citation>
    <scope>NUCLEOTIDE SEQUENCE [LARGE SCALE GENOMIC DNA]</scope>
    <source>
        <strain evidence="12">CMCC(F)T3l</strain>
    </source>
</reference>
<dbReference type="PANTHER" id="PTHR31001:SF85">
    <property type="entry name" value="ZN(II)2CYS6 TRANSCRIPTION FACTOR (EUROFUNG)"/>
    <property type="match status" value="1"/>
</dbReference>
<keyword evidence="12" id="KW-1185">Reference proteome</keyword>
<dbReference type="AlphaFoldDB" id="A0A178FJ41"/>
<keyword evidence="5" id="KW-0238">DNA-binding</keyword>
<dbReference type="CDD" id="cd00067">
    <property type="entry name" value="GAL4"/>
    <property type="match status" value="1"/>
</dbReference>
<keyword evidence="3" id="KW-0479">Metal-binding</keyword>
<evidence type="ECO:0000256" key="8">
    <source>
        <dbReference type="ARBA" id="ARBA00031692"/>
    </source>
</evidence>
<dbReference type="OrthoDB" id="2269373at2759"/>
<comment type="caution">
    <text evidence="11">The sequence shown here is derived from an EMBL/GenBank/DDBJ whole genome shotgun (WGS) entry which is preliminary data.</text>
</comment>
<proteinExistence type="predicted"/>
<evidence type="ECO:0000256" key="3">
    <source>
        <dbReference type="ARBA" id="ARBA00022723"/>
    </source>
</evidence>
<dbReference type="InterPro" id="IPR007219">
    <property type="entry name" value="XnlR_reg_dom"/>
</dbReference>
<dbReference type="Pfam" id="PF04082">
    <property type="entry name" value="Fungal_trans"/>
    <property type="match status" value="1"/>
</dbReference>
<evidence type="ECO:0000256" key="6">
    <source>
        <dbReference type="ARBA" id="ARBA00023163"/>
    </source>
</evidence>
<dbReference type="PROSITE" id="PS50048">
    <property type="entry name" value="ZN2_CY6_FUNGAL_2"/>
    <property type="match status" value="1"/>
</dbReference>
<dbReference type="GO" id="GO:0006351">
    <property type="term" value="P:DNA-templated transcription"/>
    <property type="evidence" value="ECO:0007669"/>
    <property type="project" value="InterPro"/>
</dbReference>
<gene>
    <name evidence="11" type="ORF">A7D00_4478</name>
</gene>
<protein>
    <recommendedName>
        <fullName evidence="2">C6 finger domain transcription factor nscR</fullName>
    </recommendedName>
    <alternativeName>
        <fullName evidence="8">Neosartiricin B biosynthesis protein R</fullName>
    </alternativeName>
</protein>
<dbReference type="Gene3D" id="4.10.240.10">
    <property type="entry name" value="Zn(2)-C6 fungal-type DNA-binding domain"/>
    <property type="match status" value="1"/>
</dbReference>
<sequence>MHPGGLPRITRNHSCFSCQQRKVRCDGQQPCSSCRRNRIECVPGRRTKPSMHRREASRAAAAASERLVRRLRCCEEALKAHGIQVDDEQPGETTSRELLLPSRAPPQGQMIVRSAGSRYVENWLWKGLSDELQDPEVLDADEESQLDLEQPESEPLSLFGDARYLDLHGLHPPAPQLFQLWQIYLNNVNPIVKLFHSQTMQRMVLDAAADLGNVSRSTEALLFAIYTAAVTSTDEETCLRLLGESRTALLSRFSRATKQALNNAEFLRSTNICTLQALTLYLLATRHTYEPHTLWLFTGIASRTARAMGLHREASLRGFSVFEQENRRRLWWQILILDSRSAQLSGVAVNPDSYLFWDTRCPLNLNDSDLVPSMRELPAEYDGPTEMLFCRIRFEVGEYMRKLKALEHRHAEDNSAVRLAEESQLIDDLETRLEERCLKKCDPSIPFHLLALYLGRSSVCQMRLSLHTRQWYSSRGSTLSAAEKDQVFSLGLEIIGYDNLAYSNKALQPYRWHVAMAFPFEALILVLTELLARFEGDLVRQAWERVNQLYADHPEIITAARTNTLVSALVSLTTRAWDKLSSVTQTSSHLLQHATEPASVAKLRSTRRDWRPSSPSAQVSPVLDEYLSPAAAAVAAVRDTGGDLFLSGTAEEPPVDISQIDWNYWQASIEGEGAPFQR</sequence>
<dbReference type="PANTHER" id="PTHR31001">
    <property type="entry name" value="UNCHARACTERIZED TRANSCRIPTIONAL REGULATORY PROTEIN"/>
    <property type="match status" value="1"/>
</dbReference>
<keyword evidence="6" id="KW-0804">Transcription</keyword>
<dbReference type="Pfam" id="PF00172">
    <property type="entry name" value="Zn_clus"/>
    <property type="match status" value="1"/>
</dbReference>
<evidence type="ECO:0000256" key="9">
    <source>
        <dbReference type="ARBA" id="ARBA00045154"/>
    </source>
</evidence>
<evidence type="ECO:0000256" key="7">
    <source>
        <dbReference type="ARBA" id="ARBA00023242"/>
    </source>
</evidence>
<comment type="function">
    <text evidence="9">Transcription factor that specifically regulates the neosartoricin B biosynthesis gene cluster.</text>
</comment>
<dbReference type="GO" id="GO:0003677">
    <property type="term" value="F:DNA binding"/>
    <property type="evidence" value="ECO:0007669"/>
    <property type="project" value="UniProtKB-KW"/>
</dbReference>
<name>A0A178FJ41_TRIVO</name>
<evidence type="ECO:0000256" key="4">
    <source>
        <dbReference type="ARBA" id="ARBA00023015"/>
    </source>
</evidence>
<keyword evidence="4" id="KW-0805">Transcription regulation</keyword>
<evidence type="ECO:0000313" key="11">
    <source>
        <dbReference type="EMBL" id="OAL71573.1"/>
    </source>
</evidence>
<dbReference type="GO" id="GO:0008270">
    <property type="term" value="F:zinc ion binding"/>
    <property type="evidence" value="ECO:0007669"/>
    <property type="project" value="InterPro"/>
</dbReference>
<dbReference type="GO" id="GO:0000981">
    <property type="term" value="F:DNA-binding transcription factor activity, RNA polymerase II-specific"/>
    <property type="evidence" value="ECO:0007669"/>
    <property type="project" value="InterPro"/>
</dbReference>
<dbReference type="SMART" id="SM00906">
    <property type="entry name" value="Fungal_trans"/>
    <property type="match status" value="1"/>
</dbReference>
<dbReference type="SMART" id="SM00066">
    <property type="entry name" value="GAL4"/>
    <property type="match status" value="1"/>
</dbReference>
<evidence type="ECO:0000313" key="12">
    <source>
        <dbReference type="Proteomes" id="UP000243519"/>
    </source>
</evidence>
<comment type="subcellular location">
    <subcellularLocation>
        <location evidence="1">Nucleus</location>
    </subcellularLocation>
</comment>
<dbReference type="SUPFAM" id="SSF57701">
    <property type="entry name" value="Zn2/Cys6 DNA-binding domain"/>
    <property type="match status" value="1"/>
</dbReference>
<evidence type="ECO:0000256" key="5">
    <source>
        <dbReference type="ARBA" id="ARBA00023125"/>
    </source>
</evidence>
<dbReference type="Proteomes" id="UP000243519">
    <property type="component" value="Unassembled WGS sequence"/>
</dbReference>
<dbReference type="InterPro" id="IPR036864">
    <property type="entry name" value="Zn2-C6_fun-type_DNA-bd_sf"/>
</dbReference>
<organism evidence="11 12">
    <name type="scientific">Trichophyton violaceum</name>
    <dbReference type="NCBI Taxonomy" id="34388"/>
    <lineage>
        <taxon>Eukaryota</taxon>
        <taxon>Fungi</taxon>
        <taxon>Dikarya</taxon>
        <taxon>Ascomycota</taxon>
        <taxon>Pezizomycotina</taxon>
        <taxon>Eurotiomycetes</taxon>
        <taxon>Eurotiomycetidae</taxon>
        <taxon>Onygenales</taxon>
        <taxon>Arthrodermataceae</taxon>
        <taxon>Trichophyton</taxon>
    </lineage>
</organism>
<evidence type="ECO:0000259" key="10">
    <source>
        <dbReference type="PROSITE" id="PS50048"/>
    </source>
</evidence>
<evidence type="ECO:0000256" key="2">
    <source>
        <dbReference type="ARBA" id="ARBA00018346"/>
    </source>
</evidence>
<feature type="domain" description="Zn(2)-C6 fungal-type" evidence="10">
    <location>
        <begin position="14"/>
        <end position="42"/>
    </location>
</feature>
<accession>A0A178FJ41</accession>
<dbReference type="GO" id="GO:0005634">
    <property type="term" value="C:nucleus"/>
    <property type="evidence" value="ECO:0007669"/>
    <property type="project" value="UniProtKB-SubCell"/>
</dbReference>
<dbReference type="EMBL" id="LHPN01000006">
    <property type="protein sequence ID" value="OAL71573.1"/>
    <property type="molecule type" value="Genomic_DNA"/>
</dbReference>
<dbReference type="InterPro" id="IPR001138">
    <property type="entry name" value="Zn2Cys6_DnaBD"/>
</dbReference>
<dbReference type="InterPro" id="IPR050613">
    <property type="entry name" value="Sec_Metabolite_Reg"/>
</dbReference>
<dbReference type="CDD" id="cd12148">
    <property type="entry name" value="fungal_TF_MHR"/>
    <property type="match status" value="1"/>
</dbReference>